<feature type="signal peptide" evidence="1">
    <location>
        <begin position="1"/>
        <end position="20"/>
    </location>
</feature>
<name>L8JJ71_9BACT</name>
<sequence length="204" mass="23947">MKKLLFFFLAICFSYGLASAQTFPSEVWHDGKVVLLEGDTLKGQVKYNLETDLVQFSHDQKTIKTYTARKLFFFEIFDNLSNRYRQFYVLPYGIKNNYKAPVIFEVLLQGKELSVLSRESVEYQVSNYPYSMAGSYTRMVLVHTHYFLKSDGTIHQFSGKKKDLIWIMNKKSGEIKKFIKANKIRTDKRPDLMKTVAYYNSLFE</sequence>
<feature type="chain" id="PRO_5003993993" evidence="1">
    <location>
        <begin position="21"/>
        <end position="204"/>
    </location>
</feature>
<reference evidence="2 3" key="1">
    <citation type="submission" date="2012-12" db="EMBL/GenBank/DDBJ databases">
        <title>Genome assembly of Fulvivirga imtechensis AK7.</title>
        <authorList>
            <person name="Nupur N."/>
            <person name="Khatri I."/>
            <person name="Kumar R."/>
            <person name="Subramanian S."/>
            <person name="Pinnaka A."/>
        </authorList>
    </citation>
    <scope>NUCLEOTIDE SEQUENCE [LARGE SCALE GENOMIC DNA]</scope>
    <source>
        <strain evidence="2 3">AK7</strain>
    </source>
</reference>
<gene>
    <name evidence="2" type="ORF">C900_05671</name>
</gene>
<accession>L8JJ71</accession>
<dbReference type="STRING" id="1237149.C900_05671"/>
<proteinExistence type="predicted"/>
<evidence type="ECO:0000313" key="2">
    <source>
        <dbReference type="EMBL" id="ELR68845.1"/>
    </source>
</evidence>
<dbReference type="eggNOG" id="ENOG5032T43">
    <property type="taxonomic scope" value="Bacteria"/>
</dbReference>
<dbReference type="EMBL" id="AMZN01000089">
    <property type="protein sequence ID" value="ELR68845.1"/>
    <property type="molecule type" value="Genomic_DNA"/>
</dbReference>
<dbReference type="Proteomes" id="UP000011135">
    <property type="component" value="Unassembled WGS sequence"/>
</dbReference>
<protein>
    <submittedName>
        <fullName evidence="2">Uncharacterized protein</fullName>
    </submittedName>
</protein>
<comment type="caution">
    <text evidence="2">The sequence shown here is derived from an EMBL/GenBank/DDBJ whole genome shotgun (WGS) entry which is preliminary data.</text>
</comment>
<dbReference type="RefSeq" id="WP_009582781.1">
    <property type="nucleotide sequence ID" value="NZ_AMZN01000089.1"/>
</dbReference>
<organism evidence="2 3">
    <name type="scientific">Fulvivirga imtechensis AK7</name>
    <dbReference type="NCBI Taxonomy" id="1237149"/>
    <lineage>
        <taxon>Bacteria</taxon>
        <taxon>Pseudomonadati</taxon>
        <taxon>Bacteroidota</taxon>
        <taxon>Cytophagia</taxon>
        <taxon>Cytophagales</taxon>
        <taxon>Fulvivirgaceae</taxon>
        <taxon>Fulvivirga</taxon>
    </lineage>
</organism>
<dbReference type="AlphaFoldDB" id="L8JJ71"/>
<dbReference type="OrthoDB" id="979024at2"/>
<evidence type="ECO:0000256" key="1">
    <source>
        <dbReference type="SAM" id="SignalP"/>
    </source>
</evidence>
<evidence type="ECO:0000313" key="3">
    <source>
        <dbReference type="Proteomes" id="UP000011135"/>
    </source>
</evidence>
<keyword evidence="1" id="KW-0732">Signal</keyword>
<keyword evidence="3" id="KW-1185">Reference proteome</keyword>